<keyword evidence="1" id="KW-1133">Transmembrane helix</keyword>
<feature type="transmembrane region" description="Helical" evidence="1">
    <location>
        <begin position="192"/>
        <end position="216"/>
    </location>
</feature>
<evidence type="ECO:0000256" key="1">
    <source>
        <dbReference type="SAM" id="Phobius"/>
    </source>
</evidence>
<keyword evidence="1" id="KW-0812">Transmembrane</keyword>
<evidence type="ECO:0000313" key="2">
    <source>
        <dbReference type="EMBL" id="OXA44349.1"/>
    </source>
</evidence>
<proteinExistence type="predicted"/>
<comment type="caution">
    <text evidence="2">The sequence shown here is derived from an EMBL/GenBank/DDBJ whole genome shotgun (WGS) entry which is preliminary data.</text>
</comment>
<feature type="transmembrane region" description="Helical" evidence="1">
    <location>
        <begin position="253"/>
        <end position="275"/>
    </location>
</feature>
<feature type="transmembrane region" description="Helical" evidence="1">
    <location>
        <begin position="68"/>
        <end position="87"/>
    </location>
</feature>
<feature type="transmembrane region" description="Helical" evidence="1">
    <location>
        <begin position="120"/>
        <end position="150"/>
    </location>
</feature>
<feature type="transmembrane region" description="Helical" evidence="1">
    <location>
        <begin position="281"/>
        <end position="302"/>
    </location>
</feature>
<reference evidence="2 3" key="1">
    <citation type="submission" date="2015-12" db="EMBL/GenBank/DDBJ databases">
        <title>The genome of Folsomia candida.</title>
        <authorList>
            <person name="Faddeeva A."/>
            <person name="Derks M.F."/>
            <person name="Anvar Y."/>
            <person name="Smit S."/>
            <person name="Van Straalen N."/>
            <person name="Roelofs D."/>
        </authorList>
    </citation>
    <scope>NUCLEOTIDE SEQUENCE [LARGE SCALE GENOMIC DNA]</scope>
    <source>
        <strain evidence="2 3">VU population</strain>
        <tissue evidence="2">Whole body</tissue>
    </source>
</reference>
<gene>
    <name evidence="2" type="ORF">Fcan01_20964</name>
</gene>
<keyword evidence="1" id="KW-0472">Membrane</keyword>
<evidence type="ECO:0000313" key="3">
    <source>
        <dbReference type="Proteomes" id="UP000198287"/>
    </source>
</evidence>
<name>A0A226DGP3_FOLCA</name>
<accession>A0A226DGP3</accession>
<dbReference type="OrthoDB" id="8297494at2759"/>
<dbReference type="EMBL" id="LNIX01000019">
    <property type="protein sequence ID" value="OXA44349.1"/>
    <property type="molecule type" value="Genomic_DNA"/>
</dbReference>
<dbReference type="AlphaFoldDB" id="A0A226DGP3"/>
<keyword evidence="3" id="KW-1185">Reference proteome</keyword>
<sequence length="371" mass="41671">MEKIFPRIQNFFVFANFYKCLFVTYDTERNLIVPARKRIQAVDYGWIGLHIIQFVCQVISLGTTESTLPQLAIGVTLALGYFLALTLRLDLKKDPVVGQIWNSLAGQGHASGKAENRERILFILLAFLFDGILVLSLLTSLLVAALTLFVPCVPPLLTSLICRPANSNGYKVRWTYGPVAKMGFAMLEFVQFQVAVTGGIYYVIYFLTPAISRLWLDCKALSESGKSFENQVISYRRVQIYEKTLNSCIRDRIFLTLALLGPLFQVVSGFALIELANTPNYSTLVVCGMLYFAMLCLTLACFSAAGQVNQITVNWITGRRVICKTRVNRKTLKSFVSARIQFGTNFVERLTPLVVQQFCVQETVSLILMRS</sequence>
<protein>
    <recommendedName>
        <fullName evidence="4">Odorant receptor</fullName>
    </recommendedName>
</protein>
<evidence type="ECO:0008006" key="4">
    <source>
        <dbReference type="Google" id="ProtNLM"/>
    </source>
</evidence>
<organism evidence="2 3">
    <name type="scientific">Folsomia candida</name>
    <name type="common">Springtail</name>
    <dbReference type="NCBI Taxonomy" id="158441"/>
    <lineage>
        <taxon>Eukaryota</taxon>
        <taxon>Metazoa</taxon>
        <taxon>Ecdysozoa</taxon>
        <taxon>Arthropoda</taxon>
        <taxon>Hexapoda</taxon>
        <taxon>Collembola</taxon>
        <taxon>Entomobryomorpha</taxon>
        <taxon>Isotomoidea</taxon>
        <taxon>Isotomidae</taxon>
        <taxon>Proisotominae</taxon>
        <taxon>Folsomia</taxon>
    </lineage>
</organism>
<feature type="transmembrane region" description="Helical" evidence="1">
    <location>
        <begin position="44"/>
        <end position="62"/>
    </location>
</feature>
<dbReference type="Proteomes" id="UP000198287">
    <property type="component" value="Unassembled WGS sequence"/>
</dbReference>